<evidence type="ECO:0000259" key="3">
    <source>
        <dbReference type="Pfam" id="PF01370"/>
    </source>
</evidence>
<feature type="domain" description="NAD-dependent epimerase/dehydratase" evidence="3">
    <location>
        <begin position="18"/>
        <end position="254"/>
    </location>
</feature>
<dbReference type="STRING" id="1817863.A2Y62_02355"/>
<dbReference type="PANTHER" id="PTHR43000">
    <property type="entry name" value="DTDP-D-GLUCOSE 4,6-DEHYDRATASE-RELATED"/>
    <property type="match status" value="1"/>
</dbReference>
<dbReference type="PROSITE" id="PS00061">
    <property type="entry name" value="ADH_SHORT"/>
    <property type="match status" value="1"/>
</dbReference>
<accession>A0A1F5VPG9</accession>
<evidence type="ECO:0000256" key="1">
    <source>
        <dbReference type="ARBA" id="ARBA00007637"/>
    </source>
</evidence>
<sequence>MKKLKNFFSVEVIMGRYLITGGAGFIGSHIVEYLYKKSHKIRIVDNFSTGKWENIQEFTGKNVEVIEADIAWRNQLKGIMKDIEIVYHQAAIPSVPKSIKNPRATYRANVMGTLNILQAAKDAGVICVIFASSSSVYGTASNLPVYEDIPLKPISPYGASKLAGEHLCRVFSEIYQLNTICLRYFNVFGPRQDPKSQYAAVIPRFIDKMLKGQQPVIYGDGFQTRDFTYIMNVVKANILASACENNGEGIFNIASSSSRSINELVALLNTLLKTNIPPRYIKERANEP</sequence>
<gene>
    <name evidence="4" type="ORF">A2Y62_02355</name>
</gene>
<name>A0A1F5VPG9_9BACT</name>
<dbReference type="InterPro" id="IPR020904">
    <property type="entry name" value="Sc_DH/Rdtase_CS"/>
</dbReference>
<keyword evidence="2" id="KW-0472">Membrane</keyword>
<reference evidence="4 5" key="1">
    <citation type="journal article" date="2016" name="Nat. Commun.">
        <title>Thousands of microbial genomes shed light on interconnected biogeochemical processes in an aquifer system.</title>
        <authorList>
            <person name="Anantharaman K."/>
            <person name="Brown C.T."/>
            <person name="Hug L.A."/>
            <person name="Sharon I."/>
            <person name="Castelle C.J."/>
            <person name="Probst A.J."/>
            <person name="Thomas B.C."/>
            <person name="Singh A."/>
            <person name="Wilkins M.J."/>
            <person name="Karaoz U."/>
            <person name="Brodie E.L."/>
            <person name="Williams K.H."/>
            <person name="Hubbard S.S."/>
            <person name="Banfield J.F."/>
        </authorList>
    </citation>
    <scope>NUCLEOTIDE SEQUENCE [LARGE SCALE GENOMIC DNA]</scope>
</reference>
<dbReference type="Gene3D" id="3.40.50.720">
    <property type="entry name" value="NAD(P)-binding Rossmann-like Domain"/>
    <property type="match status" value="1"/>
</dbReference>
<comment type="caution">
    <text evidence="4">The sequence shown here is derived from an EMBL/GenBank/DDBJ whole genome shotgun (WGS) entry which is preliminary data.</text>
</comment>
<dbReference type="EMBL" id="MFGW01000113">
    <property type="protein sequence ID" value="OGF65243.1"/>
    <property type="molecule type" value="Genomic_DNA"/>
</dbReference>
<dbReference type="Pfam" id="PF01370">
    <property type="entry name" value="Epimerase"/>
    <property type="match status" value="1"/>
</dbReference>
<evidence type="ECO:0000313" key="4">
    <source>
        <dbReference type="EMBL" id="OGF65243.1"/>
    </source>
</evidence>
<comment type="similarity">
    <text evidence="1">Belongs to the NAD(P)-dependent epimerase/dehydratase family.</text>
</comment>
<proteinExistence type="inferred from homology"/>
<organism evidence="4 5">
    <name type="scientific">Candidatus Fischerbacteria bacterium RBG_13_37_8</name>
    <dbReference type="NCBI Taxonomy" id="1817863"/>
    <lineage>
        <taxon>Bacteria</taxon>
        <taxon>Candidatus Fischeribacteriota</taxon>
    </lineage>
</organism>
<keyword evidence="2" id="KW-1133">Transmembrane helix</keyword>
<evidence type="ECO:0000313" key="5">
    <source>
        <dbReference type="Proteomes" id="UP000178943"/>
    </source>
</evidence>
<dbReference type="AlphaFoldDB" id="A0A1F5VPG9"/>
<feature type="non-terminal residue" evidence="4">
    <location>
        <position position="288"/>
    </location>
</feature>
<dbReference type="Gene3D" id="3.90.25.10">
    <property type="entry name" value="UDP-galactose 4-epimerase, domain 1"/>
    <property type="match status" value="1"/>
</dbReference>
<dbReference type="InterPro" id="IPR001509">
    <property type="entry name" value="Epimerase_deHydtase"/>
</dbReference>
<dbReference type="Proteomes" id="UP000178943">
    <property type="component" value="Unassembled WGS sequence"/>
</dbReference>
<feature type="transmembrane region" description="Helical" evidence="2">
    <location>
        <begin position="12"/>
        <end position="35"/>
    </location>
</feature>
<dbReference type="InterPro" id="IPR036291">
    <property type="entry name" value="NAD(P)-bd_dom_sf"/>
</dbReference>
<dbReference type="SUPFAM" id="SSF51735">
    <property type="entry name" value="NAD(P)-binding Rossmann-fold domains"/>
    <property type="match status" value="1"/>
</dbReference>
<keyword evidence="2" id="KW-0812">Transmembrane</keyword>
<evidence type="ECO:0000256" key="2">
    <source>
        <dbReference type="SAM" id="Phobius"/>
    </source>
</evidence>
<protein>
    <recommendedName>
        <fullName evidence="3">NAD-dependent epimerase/dehydratase domain-containing protein</fullName>
    </recommendedName>
</protein>